<comment type="caution">
    <text evidence="3">The sequence shown here is derived from an EMBL/GenBank/DDBJ whole genome shotgun (WGS) entry which is preliminary data.</text>
</comment>
<dbReference type="EMBL" id="VFPG01000001">
    <property type="protein sequence ID" value="TQM28655.1"/>
    <property type="molecule type" value="Genomic_DNA"/>
</dbReference>
<dbReference type="Gene3D" id="2.10.300.10">
    <property type="entry name" value="Porin MspA ribbon domain"/>
    <property type="match status" value="1"/>
</dbReference>
<reference evidence="3 4" key="1">
    <citation type="submission" date="2019-06" db="EMBL/GenBank/DDBJ databases">
        <title>Sequencing the genomes of 1000 actinobacteria strains.</title>
        <authorList>
            <person name="Klenk H.-P."/>
        </authorList>
    </citation>
    <scope>NUCLEOTIDE SEQUENCE [LARGE SCALE GENOMIC DNA]</scope>
    <source>
        <strain evidence="3 4">DSM 103495</strain>
    </source>
</reference>
<evidence type="ECO:0000256" key="1">
    <source>
        <dbReference type="ARBA" id="ARBA00022729"/>
    </source>
</evidence>
<dbReference type="AlphaFoldDB" id="A0A543F4A0"/>
<keyword evidence="4" id="KW-1185">Reference proteome</keyword>
<proteinExistence type="predicted"/>
<dbReference type="Gene3D" id="2.60.40.1650">
    <property type="entry name" value="Porin MspA (Ig-like beta-sandwich domain)"/>
    <property type="match status" value="1"/>
</dbReference>
<protein>
    <submittedName>
        <fullName evidence="3">MspA protein</fullName>
    </submittedName>
</protein>
<name>A0A543F4A0_9NOCA</name>
<feature type="chain" id="PRO_5021897632" evidence="2">
    <location>
        <begin position="31"/>
        <end position="218"/>
    </location>
</feature>
<gene>
    <name evidence="3" type="ORF">FB390_0229</name>
</gene>
<accession>A0A543F4A0</accession>
<dbReference type="InterPro" id="IPR015286">
    <property type="entry name" value="Porin_fam_mycobact-type"/>
</dbReference>
<evidence type="ECO:0000256" key="2">
    <source>
        <dbReference type="SAM" id="SignalP"/>
    </source>
</evidence>
<organism evidence="3 4">
    <name type="scientific">Nocardia bhagyanarayanae</name>
    <dbReference type="NCBI Taxonomy" id="1215925"/>
    <lineage>
        <taxon>Bacteria</taxon>
        <taxon>Bacillati</taxon>
        <taxon>Actinomycetota</taxon>
        <taxon>Actinomycetes</taxon>
        <taxon>Mycobacteriales</taxon>
        <taxon>Nocardiaceae</taxon>
        <taxon>Nocardia</taxon>
    </lineage>
</organism>
<keyword evidence="1 2" id="KW-0732">Signal</keyword>
<dbReference type="SUPFAM" id="SSF56959">
    <property type="entry name" value="Leukocidin-like"/>
    <property type="match status" value="1"/>
</dbReference>
<evidence type="ECO:0000313" key="4">
    <source>
        <dbReference type="Proteomes" id="UP000316331"/>
    </source>
</evidence>
<dbReference type="Pfam" id="PF09203">
    <property type="entry name" value="MspA"/>
    <property type="match status" value="1"/>
</dbReference>
<evidence type="ECO:0000313" key="3">
    <source>
        <dbReference type="EMBL" id="TQM28655.1"/>
    </source>
</evidence>
<sequence>MKHMAVLTAAFSAAVLVVCMVLTGSPFAGAATMAPHEKTVEGPNGFRFTVGHSGQAFHPVAPLNGMPTNREVFLDDTFYGRVEAGGTGKLKAGYLVACAVDLTVGIDLGAAIGFEAGFRVGGSSSGDSASSSVDAGLGPDLHVGASIDLSIVPGKVQPFEVGTKELPPGSTGYFVSRDFHVSVQDCGGPLTIRSYTIVEAESPEVSGREAVYGDPIFL</sequence>
<feature type="signal peptide" evidence="2">
    <location>
        <begin position="1"/>
        <end position="30"/>
    </location>
</feature>
<dbReference type="RefSeq" id="WP_185756907.1">
    <property type="nucleotide sequence ID" value="NZ_VFPG01000001.1"/>
</dbReference>
<dbReference type="InterPro" id="IPR036435">
    <property type="entry name" value="Leukocidin/porin_MspA_sf"/>
</dbReference>
<dbReference type="Proteomes" id="UP000316331">
    <property type="component" value="Unassembled WGS sequence"/>
</dbReference>